<proteinExistence type="predicted"/>
<dbReference type="eggNOG" id="COG2374">
    <property type="taxonomic scope" value="Bacteria"/>
</dbReference>
<dbReference type="KEGG" id="dsh:Dshi_2720"/>
<keyword evidence="2" id="KW-0378">Hydrolase</keyword>
<dbReference type="Pfam" id="PF03372">
    <property type="entry name" value="Exo_endo_phos"/>
    <property type="match status" value="1"/>
</dbReference>
<keyword evidence="2" id="KW-0269">Exonuclease</keyword>
<gene>
    <name evidence="2" type="ordered locus">Dshi_2720</name>
</gene>
<dbReference type="GO" id="GO:0004519">
    <property type="term" value="F:endonuclease activity"/>
    <property type="evidence" value="ECO:0007669"/>
    <property type="project" value="UniProtKB-KW"/>
</dbReference>
<evidence type="ECO:0000313" key="3">
    <source>
        <dbReference type="Proteomes" id="UP000006833"/>
    </source>
</evidence>
<dbReference type="PANTHER" id="PTHR42834">
    <property type="entry name" value="ENDONUCLEASE/EXONUCLEASE/PHOSPHATASE FAMILY PROTEIN (AFU_ORTHOLOGUE AFUA_3G09210)"/>
    <property type="match status" value="1"/>
</dbReference>
<organism evidence="2 3">
    <name type="scientific">Dinoroseobacter shibae (strain DSM 16493 / NCIMB 14021 / DFL 12)</name>
    <dbReference type="NCBI Taxonomy" id="398580"/>
    <lineage>
        <taxon>Bacteria</taxon>
        <taxon>Pseudomonadati</taxon>
        <taxon>Pseudomonadota</taxon>
        <taxon>Alphaproteobacteria</taxon>
        <taxon>Rhodobacterales</taxon>
        <taxon>Roseobacteraceae</taxon>
        <taxon>Dinoroseobacter</taxon>
    </lineage>
</organism>
<keyword evidence="2" id="KW-0540">Nuclease</keyword>
<dbReference type="AlphaFoldDB" id="A8LIL2"/>
<sequence>MTKFRLCTFNIENLFTRFNFSGFSDPDAARYLSPIVQFYGDYGDDDLSKFAAFKRMVETAAIAQDDDKRQQTALAIAEADAHLYCLQEVDGFDPLTRFLEAYVKKTMGESFHNRVLHEGNDPRGIDVAAISVRRFPFYSRSHAWLTGSVIDNTETGRALLDAYPLARGRARSLRSARVFRRDCLELVVPVGDGTLTLYNCHFKSMGGRDAEKSLATRQTEAILVRELITRKFPDPAAGLWAICGDLNDALSYRFVSSVRQADGSFAESLRDRPPSGEDASGVAPLLEDGFGINLVAALPEAARWTHYYAGGRSKTQLDYVIASPALAARVRSTPEIIRTGMPQRVPNLDTPRYPRIGWDRPKASDHCPVVVEFDI</sequence>
<keyword evidence="3" id="KW-1185">Reference proteome</keyword>
<dbReference type="SUPFAM" id="SSF56219">
    <property type="entry name" value="DNase I-like"/>
    <property type="match status" value="1"/>
</dbReference>
<dbReference type="Gene3D" id="3.60.10.10">
    <property type="entry name" value="Endonuclease/exonuclease/phosphatase"/>
    <property type="match status" value="1"/>
</dbReference>
<protein>
    <submittedName>
        <fullName evidence="2">Putative endonuclease/exonuclease/phosphatase</fullName>
    </submittedName>
</protein>
<feature type="domain" description="Endonuclease/exonuclease/phosphatase" evidence="1">
    <location>
        <begin position="62"/>
        <end position="366"/>
    </location>
</feature>
<dbReference type="EMBL" id="CP000830">
    <property type="protein sequence ID" value="ABV94453.1"/>
    <property type="molecule type" value="Genomic_DNA"/>
</dbReference>
<evidence type="ECO:0000313" key="2">
    <source>
        <dbReference type="EMBL" id="ABV94453.1"/>
    </source>
</evidence>
<dbReference type="RefSeq" id="WP_012179381.1">
    <property type="nucleotide sequence ID" value="NC_009952.1"/>
</dbReference>
<dbReference type="STRING" id="398580.Dshi_2720"/>
<name>A8LIL2_DINSH</name>
<accession>A8LIL2</accession>
<dbReference type="Proteomes" id="UP000006833">
    <property type="component" value="Chromosome"/>
</dbReference>
<dbReference type="OrthoDB" id="1398885at2"/>
<dbReference type="PANTHER" id="PTHR42834:SF1">
    <property type="entry name" value="ENDONUCLEASE_EXONUCLEASE_PHOSPHATASE FAMILY PROTEIN (AFU_ORTHOLOGUE AFUA_3G09210)"/>
    <property type="match status" value="1"/>
</dbReference>
<reference evidence="3" key="1">
    <citation type="journal article" date="2010" name="ISME J.">
        <title>The complete genome sequence of the algal symbiont Dinoroseobacter shibae: a hitchhiker's guide to life in the sea.</title>
        <authorList>
            <person name="Wagner-Dobler I."/>
            <person name="Ballhausen B."/>
            <person name="Berger M."/>
            <person name="Brinkhoff T."/>
            <person name="Buchholz I."/>
            <person name="Bunk B."/>
            <person name="Cypionka H."/>
            <person name="Daniel R."/>
            <person name="Drepper T."/>
            <person name="Gerdts G."/>
            <person name="Hahnke S."/>
            <person name="Han C."/>
            <person name="Jahn D."/>
            <person name="Kalhoefer D."/>
            <person name="Kiss H."/>
            <person name="Klenk H.P."/>
            <person name="Kyrpides N."/>
            <person name="Liebl W."/>
            <person name="Liesegang H."/>
            <person name="Meincke L."/>
            <person name="Pati A."/>
            <person name="Petersen J."/>
            <person name="Piekarski T."/>
            <person name="Pommerenke C."/>
            <person name="Pradella S."/>
            <person name="Pukall R."/>
            <person name="Rabus R."/>
            <person name="Stackebrandt E."/>
            <person name="Thole S."/>
            <person name="Thompson L."/>
            <person name="Tielen P."/>
            <person name="Tomasch J."/>
            <person name="von Jan M."/>
            <person name="Wanphrut N."/>
            <person name="Wichels A."/>
            <person name="Zech H."/>
            <person name="Simon M."/>
        </authorList>
    </citation>
    <scope>NUCLEOTIDE SEQUENCE [LARGE SCALE GENOMIC DNA]</scope>
    <source>
        <strain evidence="3">DSM 16493 / NCIMB 14021 / DFL 12</strain>
    </source>
</reference>
<dbReference type="HOGENOM" id="CLU_058620_1_0_5"/>
<evidence type="ECO:0000259" key="1">
    <source>
        <dbReference type="Pfam" id="PF03372"/>
    </source>
</evidence>
<dbReference type="GO" id="GO:0004527">
    <property type="term" value="F:exonuclease activity"/>
    <property type="evidence" value="ECO:0007669"/>
    <property type="project" value="UniProtKB-KW"/>
</dbReference>
<dbReference type="InterPro" id="IPR005135">
    <property type="entry name" value="Endo/exonuclease/phosphatase"/>
</dbReference>
<keyword evidence="2" id="KW-0255">Endonuclease</keyword>
<dbReference type="InterPro" id="IPR036691">
    <property type="entry name" value="Endo/exonu/phosph_ase_sf"/>
</dbReference>